<dbReference type="EMBL" id="MPUK01000002">
    <property type="protein sequence ID" value="ONH68914.1"/>
    <property type="molecule type" value="Genomic_DNA"/>
</dbReference>
<dbReference type="Pfam" id="PF05903">
    <property type="entry name" value="Peptidase_C97"/>
    <property type="match status" value="1"/>
</dbReference>
<dbReference type="PROSITE" id="PS51858">
    <property type="entry name" value="PPPDE"/>
    <property type="match status" value="1"/>
</dbReference>
<evidence type="ECO:0000256" key="2">
    <source>
        <dbReference type="ARBA" id="ARBA00022670"/>
    </source>
</evidence>
<sequence length="158" mass="17773">MSDNEEPQAQKVQVYVYDISHGLARSLSMGFLGIQLDAIYHTGIVINKTEYYFDTEGVTALPAGTTRFGIPQEVLDCGETYIPQDVFHEFLEDMKEGRFKFGSYNVLRNNCNHFTHDALQFLNGQDLDVKILNLPEQVLSSPNGAMIEQMFGAMSAPR</sequence>
<feature type="domain" description="PPPDE" evidence="4">
    <location>
        <begin position="10"/>
        <end position="152"/>
    </location>
</feature>
<dbReference type="OrthoDB" id="21221at2759"/>
<evidence type="ECO:0000313" key="5">
    <source>
        <dbReference type="EMBL" id="CDR37798.1"/>
    </source>
</evidence>
<dbReference type="STRING" id="36022.A0A061AQZ8"/>
<dbReference type="GO" id="GO:0070646">
    <property type="term" value="P:protein modification by small protein removal"/>
    <property type="evidence" value="ECO:0007669"/>
    <property type="project" value="TreeGrafter"/>
</dbReference>
<evidence type="ECO:0000313" key="7">
    <source>
        <dbReference type="Proteomes" id="UP000189513"/>
    </source>
</evidence>
<comment type="similarity">
    <text evidence="1">Belongs to the DeSI family.</text>
</comment>
<dbReference type="Gene3D" id="3.90.1720.30">
    <property type="entry name" value="PPPDE domains"/>
    <property type="match status" value="1"/>
</dbReference>
<dbReference type="OMA" id="HLMLGKQ"/>
<reference evidence="6" key="3">
    <citation type="submission" date="2017-01" db="EMBL/GenBank/DDBJ databases">
        <authorList>
            <person name="Mah S.A."/>
            <person name="Swanson W.J."/>
            <person name="Moy G.W."/>
            <person name="Vacquier V.D."/>
        </authorList>
    </citation>
    <scope>NUCLEOTIDE SEQUENCE [LARGE SCALE GENOMIC DNA]</scope>
    <source>
        <strain evidence="6">65</strain>
    </source>
</reference>
<proteinExistence type="inferred from homology"/>
<dbReference type="InterPro" id="IPR008580">
    <property type="entry name" value="PPPDE_dom"/>
</dbReference>
<dbReference type="AlphaFoldDB" id="A0A061AQZ8"/>
<keyword evidence="2" id="KW-0645">Protease</keyword>
<dbReference type="VEuPathDB" id="FungiDB:BON22_1610"/>
<protein>
    <submittedName>
        <fullName evidence="5">CYFA0S01e17436g1_1</fullName>
    </submittedName>
    <submittedName>
        <fullName evidence="6">Desumoylating isopeptidase 1</fullName>
    </submittedName>
</protein>
<name>A0A061AQZ8_CYBFA</name>
<evidence type="ECO:0000256" key="1">
    <source>
        <dbReference type="ARBA" id="ARBA00008140"/>
    </source>
</evidence>
<dbReference type="GO" id="GO:0006508">
    <property type="term" value="P:proteolysis"/>
    <property type="evidence" value="ECO:0007669"/>
    <property type="project" value="UniProtKB-KW"/>
</dbReference>
<gene>
    <name evidence="6" type="ORF">BON22_1610</name>
    <name evidence="5" type="ORF">CYFA0S_01e17436g</name>
</gene>
<reference evidence="5" key="1">
    <citation type="journal article" date="2014" name="Genome Announc.">
        <title>Genome sequence of the yeast Cyberlindnera fabianii (Hansenula fabianii).</title>
        <authorList>
            <person name="Freel K.C."/>
            <person name="Sarilar V."/>
            <person name="Neuveglise C."/>
            <person name="Devillers H."/>
            <person name="Friedrich A."/>
            <person name="Schacherer J."/>
        </authorList>
    </citation>
    <scope>NUCLEOTIDE SEQUENCE</scope>
    <source>
        <strain evidence="5">YJS4271</strain>
    </source>
</reference>
<dbReference type="Proteomes" id="UP000189513">
    <property type="component" value="Unassembled WGS sequence"/>
</dbReference>
<keyword evidence="3" id="KW-0378">Hydrolase</keyword>
<reference evidence="7" key="2">
    <citation type="journal article" date="2017" name="Genome Announc.">
        <title>Genome sequences of Cyberlindnera fabianii 65, Pichia kudriavzevii 129, and Saccharomyces cerevisiae 131 isolated from fermented masau fruits in Zimbabwe.</title>
        <authorList>
            <person name="van Rijswijck I.M.H."/>
            <person name="Derks M.F.L."/>
            <person name="Abee T."/>
            <person name="de Ridder D."/>
            <person name="Smid E.J."/>
        </authorList>
    </citation>
    <scope>NUCLEOTIDE SEQUENCE [LARGE SCALE GENOMIC DNA]</scope>
    <source>
        <strain evidence="7">65</strain>
    </source>
</reference>
<dbReference type="InterPro" id="IPR042266">
    <property type="entry name" value="PPPDE_sf"/>
</dbReference>
<dbReference type="SMART" id="SM01179">
    <property type="entry name" value="DUF862"/>
    <property type="match status" value="1"/>
</dbReference>
<dbReference type="EMBL" id="LK052886">
    <property type="protein sequence ID" value="CDR37798.1"/>
    <property type="molecule type" value="Genomic_DNA"/>
</dbReference>
<evidence type="ECO:0000259" key="4">
    <source>
        <dbReference type="PROSITE" id="PS51858"/>
    </source>
</evidence>
<evidence type="ECO:0000256" key="3">
    <source>
        <dbReference type="ARBA" id="ARBA00022801"/>
    </source>
</evidence>
<evidence type="ECO:0000313" key="6">
    <source>
        <dbReference type="EMBL" id="ONH68914.1"/>
    </source>
</evidence>
<dbReference type="PANTHER" id="PTHR12378:SF7">
    <property type="entry name" value="DESUMOYLATING ISOPEPTIDASE 1"/>
    <property type="match status" value="1"/>
</dbReference>
<keyword evidence="7" id="KW-1185">Reference proteome</keyword>
<accession>A0A061AQZ8</accession>
<dbReference type="PANTHER" id="PTHR12378">
    <property type="entry name" value="DESUMOYLATING ISOPEPTIDASE"/>
    <property type="match status" value="1"/>
</dbReference>
<dbReference type="GO" id="GO:0008233">
    <property type="term" value="F:peptidase activity"/>
    <property type="evidence" value="ECO:0007669"/>
    <property type="project" value="UniProtKB-KW"/>
</dbReference>
<organism evidence="5">
    <name type="scientific">Cyberlindnera fabianii</name>
    <name type="common">Yeast</name>
    <name type="synonym">Hansenula fabianii</name>
    <dbReference type="NCBI Taxonomy" id="36022"/>
    <lineage>
        <taxon>Eukaryota</taxon>
        <taxon>Fungi</taxon>
        <taxon>Dikarya</taxon>
        <taxon>Ascomycota</taxon>
        <taxon>Saccharomycotina</taxon>
        <taxon>Saccharomycetes</taxon>
        <taxon>Phaffomycetales</taxon>
        <taxon>Phaffomycetaceae</taxon>
        <taxon>Cyberlindnera</taxon>
    </lineage>
</organism>